<dbReference type="AlphaFoldDB" id="A0A6C0EI25"/>
<evidence type="ECO:0000313" key="2">
    <source>
        <dbReference type="EMBL" id="QHT28030.1"/>
    </source>
</evidence>
<reference evidence="2" key="1">
    <citation type="journal article" date="2020" name="Nature">
        <title>Giant virus diversity and host interactions through global metagenomics.</title>
        <authorList>
            <person name="Schulz F."/>
            <person name="Roux S."/>
            <person name="Paez-Espino D."/>
            <person name="Jungbluth S."/>
            <person name="Walsh D.A."/>
            <person name="Denef V.J."/>
            <person name="McMahon K.D."/>
            <person name="Konstantinidis K.T."/>
            <person name="Eloe-Fadrosh E.A."/>
            <person name="Kyrpides N.C."/>
            <person name="Woyke T."/>
        </authorList>
    </citation>
    <scope>NUCLEOTIDE SEQUENCE</scope>
    <source>
        <strain evidence="2">GVMAG-M-3300001348-25</strain>
    </source>
</reference>
<feature type="transmembrane region" description="Helical" evidence="1">
    <location>
        <begin position="9"/>
        <end position="28"/>
    </location>
</feature>
<protein>
    <submittedName>
        <fullName evidence="2">Uncharacterized protein</fullName>
    </submittedName>
</protein>
<accession>A0A6C0EI25</accession>
<organism evidence="2">
    <name type="scientific">viral metagenome</name>
    <dbReference type="NCBI Taxonomy" id="1070528"/>
    <lineage>
        <taxon>unclassified sequences</taxon>
        <taxon>metagenomes</taxon>
        <taxon>organismal metagenomes</taxon>
    </lineage>
</organism>
<keyword evidence="1" id="KW-0812">Transmembrane</keyword>
<proteinExistence type="predicted"/>
<dbReference type="EMBL" id="MN738851">
    <property type="protein sequence ID" value="QHT28030.1"/>
    <property type="molecule type" value="Genomic_DNA"/>
</dbReference>
<keyword evidence="1" id="KW-0472">Membrane</keyword>
<name>A0A6C0EI25_9ZZZZ</name>
<evidence type="ECO:0000256" key="1">
    <source>
        <dbReference type="SAM" id="Phobius"/>
    </source>
</evidence>
<sequence>MPTIEEKIVGMFGILLFLSFINAFGYYFNSKTTNKIPKVTSDPIDIYINKITKRYEIHSKEESEEQINDEVEKQIVNEKNYMFEYTPLGYVIMKYNNEINSFEYYSDRSLPYRLLEALSKKFVMIFGCKTLYKHMKHKVKKIETQHKTQHKSYAKLKPIQKEKIEKTMNTYHFKGKTNEFIFLQHRKIDNVKTNNEIEFTYSDFKRKNAKNIK</sequence>
<keyword evidence="1" id="KW-1133">Transmembrane helix</keyword>